<dbReference type="AlphaFoldDB" id="A0A0E9P918"/>
<reference evidence="1" key="1">
    <citation type="submission" date="2014-11" db="EMBL/GenBank/DDBJ databases">
        <authorList>
            <person name="Amaro Gonzalez C."/>
        </authorList>
    </citation>
    <scope>NUCLEOTIDE SEQUENCE</scope>
</reference>
<sequence>MRGLFSKFSRSLICSDCFVLVYSILL</sequence>
<accession>A0A0E9P918</accession>
<proteinExistence type="predicted"/>
<reference evidence="1" key="2">
    <citation type="journal article" date="2015" name="Fish Shellfish Immunol.">
        <title>Early steps in the European eel (Anguilla anguilla)-Vibrio vulnificus interaction in the gills: Role of the RtxA13 toxin.</title>
        <authorList>
            <person name="Callol A."/>
            <person name="Pajuelo D."/>
            <person name="Ebbesson L."/>
            <person name="Teles M."/>
            <person name="MacKenzie S."/>
            <person name="Amaro C."/>
        </authorList>
    </citation>
    <scope>NUCLEOTIDE SEQUENCE</scope>
</reference>
<name>A0A0E9P918_ANGAN</name>
<organism evidence="1">
    <name type="scientific">Anguilla anguilla</name>
    <name type="common">European freshwater eel</name>
    <name type="synonym">Muraena anguilla</name>
    <dbReference type="NCBI Taxonomy" id="7936"/>
    <lineage>
        <taxon>Eukaryota</taxon>
        <taxon>Metazoa</taxon>
        <taxon>Chordata</taxon>
        <taxon>Craniata</taxon>
        <taxon>Vertebrata</taxon>
        <taxon>Euteleostomi</taxon>
        <taxon>Actinopterygii</taxon>
        <taxon>Neopterygii</taxon>
        <taxon>Teleostei</taxon>
        <taxon>Anguilliformes</taxon>
        <taxon>Anguillidae</taxon>
        <taxon>Anguilla</taxon>
    </lineage>
</organism>
<protein>
    <submittedName>
        <fullName evidence="1">Uncharacterized protein</fullName>
    </submittedName>
</protein>
<evidence type="ECO:0000313" key="1">
    <source>
        <dbReference type="EMBL" id="JAH00999.1"/>
    </source>
</evidence>
<dbReference type="EMBL" id="GBXM01107578">
    <property type="protein sequence ID" value="JAH00999.1"/>
    <property type="molecule type" value="Transcribed_RNA"/>
</dbReference>